<keyword evidence="15" id="KW-1185">Reference proteome</keyword>
<dbReference type="AlphaFoldDB" id="A0A5J5AGF3"/>
<dbReference type="InterPro" id="IPR036396">
    <property type="entry name" value="Cyt_P450_sf"/>
</dbReference>
<evidence type="ECO:0000256" key="2">
    <source>
        <dbReference type="ARBA" id="ARBA00010617"/>
    </source>
</evidence>
<dbReference type="PROSITE" id="PS00086">
    <property type="entry name" value="CYTOCHROME_P450"/>
    <property type="match status" value="1"/>
</dbReference>
<dbReference type="GO" id="GO:0020037">
    <property type="term" value="F:heme binding"/>
    <property type="evidence" value="ECO:0007669"/>
    <property type="project" value="InterPro"/>
</dbReference>
<accession>A0A5J5AGF3</accession>
<evidence type="ECO:0000256" key="11">
    <source>
        <dbReference type="PIRSR" id="PIRSR602401-1"/>
    </source>
</evidence>
<comment type="similarity">
    <text evidence="2 12">Belongs to the cytochrome P450 family.</text>
</comment>
<evidence type="ECO:0000256" key="7">
    <source>
        <dbReference type="ARBA" id="ARBA00023002"/>
    </source>
</evidence>
<keyword evidence="7 12" id="KW-0560">Oxidoreductase</keyword>
<dbReference type="EMBL" id="CM018044">
    <property type="protein sequence ID" value="KAA8529304.1"/>
    <property type="molecule type" value="Genomic_DNA"/>
</dbReference>
<dbReference type="InterPro" id="IPR001128">
    <property type="entry name" value="Cyt_P450"/>
</dbReference>
<evidence type="ECO:0000313" key="14">
    <source>
        <dbReference type="EMBL" id="KAA8529304.1"/>
    </source>
</evidence>
<keyword evidence="3 11" id="KW-0349">Heme</keyword>
<evidence type="ECO:0008006" key="16">
    <source>
        <dbReference type="Google" id="ProtNLM"/>
    </source>
</evidence>
<evidence type="ECO:0000256" key="13">
    <source>
        <dbReference type="SAM" id="Phobius"/>
    </source>
</evidence>
<dbReference type="InterPro" id="IPR017972">
    <property type="entry name" value="Cyt_P450_CS"/>
</dbReference>
<dbReference type="InterPro" id="IPR002401">
    <property type="entry name" value="Cyt_P450_E_grp-I"/>
</dbReference>
<dbReference type="PRINTS" id="PR00385">
    <property type="entry name" value="P450"/>
</dbReference>
<protein>
    <recommendedName>
        <fullName evidence="16">Cytochrome P450 CYP749A22-like</fullName>
    </recommendedName>
</protein>
<dbReference type="SUPFAM" id="SSF48264">
    <property type="entry name" value="Cytochrome P450"/>
    <property type="match status" value="1"/>
</dbReference>
<evidence type="ECO:0000256" key="8">
    <source>
        <dbReference type="ARBA" id="ARBA00023004"/>
    </source>
</evidence>
<dbReference type="GO" id="GO:0016020">
    <property type="term" value="C:membrane"/>
    <property type="evidence" value="ECO:0007669"/>
    <property type="project" value="UniProtKB-SubCell"/>
</dbReference>
<evidence type="ECO:0000256" key="10">
    <source>
        <dbReference type="ARBA" id="ARBA00023136"/>
    </source>
</evidence>
<keyword evidence="6 13" id="KW-1133">Transmembrane helix</keyword>
<keyword evidence="4 13" id="KW-0812">Transmembrane</keyword>
<feature type="binding site" description="axial binding residue" evidence="11">
    <location>
        <position position="466"/>
    </location>
    <ligand>
        <name>heme</name>
        <dbReference type="ChEBI" id="CHEBI:30413"/>
    </ligand>
    <ligandPart>
        <name>Fe</name>
        <dbReference type="ChEBI" id="CHEBI:18248"/>
    </ligandPart>
</feature>
<keyword evidence="5 11" id="KW-0479">Metal-binding</keyword>
<dbReference type="PRINTS" id="PR00463">
    <property type="entry name" value="EP450I"/>
</dbReference>
<reference evidence="14 15" key="1">
    <citation type="submission" date="2019-09" db="EMBL/GenBank/DDBJ databases">
        <title>A chromosome-level genome assembly of the Chinese tupelo Nyssa sinensis.</title>
        <authorList>
            <person name="Yang X."/>
            <person name="Kang M."/>
            <person name="Yang Y."/>
            <person name="Xiong H."/>
            <person name="Wang M."/>
            <person name="Zhang Z."/>
            <person name="Wang Z."/>
            <person name="Wu H."/>
            <person name="Ma T."/>
            <person name="Liu J."/>
            <person name="Xi Z."/>
        </authorList>
    </citation>
    <scope>NUCLEOTIDE SEQUENCE [LARGE SCALE GENOMIC DNA]</scope>
    <source>
        <strain evidence="14">J267</strain>
        <tissue evidence="14">Leaf</tissue>
    </source>
</reference>
<comment type="subcellular location">
    <subcellularLocation>
        <location evidence="1">Membrane</location>
    </subcellularLocation>
</comment>
<evidence type="ECO:0000256" key="5">
    <source>
        <dbReference type="ARBA" id="ARBA00022723"/>
    </source>
</evidence>
<dbReference type="GO" id="GO:0005506">
    <property type="term" value="F:iron ion binding"/>
    <property type="evidence" value="ECO:0007669"/>
    <property type="project" value="InterPro"/>
</dbReference>
<evidence type="ECO:0000256" key="3">
    <source>
        <dbReference type="ARBA" id="ARBA00022617"/>
    </source>
</evidence>
<dbReference type="OrthoDB" id="1470350at2759"/>
<proteinExistence type="inferred from homology"/>
<keyword evidence="8 11" id="KW-0408">Iron</keyword>
<comment type="cofactor">
    <cofactor evidence="11">
        <name>heme</name>
        <dbReference type="ChEBI" id="CHEBI:30413"/>
    </cofactor>
</comment>
<dbReference type="Proteomes" id="UP000325577">
    <property type="component" value="Linkage Group LG20"/>
</dbReference>
<keyword evidence="9 12" id="KW-0503">Monooxygenase</keyword>
<dbReference type="Pfam" id="PF00067">
    <property type="entry name" value="p450"/>
    <property type="match status" value="1"/>
</dbReference>
<evidence type="ECO:0000256" key="1">
    <source>
        <dbReference type="ARBA" id="ARBA00004370"/>
    </source>
</evidence>
<dbReference type="GO" id="GO:0004497">
    <property type="term" value="F:monooxygenase activity"/>
    <property type="evidence" value="ECO:0007669"/>
    <property type="project" value="UniProtKB-KW"/>
</dbReference>
<dbReference type="PANTHER" id="PTHR24282">
    <property type="entry name" value="CYTOCHROME P450 FAMILY MEMBER"/>
    <property type="match status" value="1"/>
</dbReference>
<evidence type="ECO:0000256" key="6">
    <source>
        <dbReference type="ARBA" id="ARBA00022989"/>
    </source>
</evidence>
<evidence type="ECO:0000313" key="15">
    <source>
        <dbReference type="Proteomes" id="UP000325577"/>
    </source>
</evidence>
<evidence type="ECO:0000256" key="12">
    <source>
        <dbReference type="RuleBase" id="RU000461"/>
    </source>
</evidence>
<gene>
    <name evidence="14" type="ORF">F0562_033897</name>
</gene>
<organism evidence="14 15">
    <name type="scientific">Nyssa sinensis</name>
    <dbReference type="NCBI Taxonomy" id="561372"/>
    <lineage>
        <taxon>Eukaryota</taxon>
        <taxon>Viridiplantae</taxon>
        <taxon>Streptophyta</taxon>
        <taxon>Embryophyta</taxon>
        <taxon>Tracheophyta</taxon>
        <taxon>Spermatophyta</taxon>
        <taxon>Magnoliopsida</taxon>
        <taxon>eudicotyledons</taxon>
        <taxon>Gunneridae</taxon>
        <taxon>Pentapetalae</taxon>
        <taxon>asterids</taxon>
        <taxon>Cornales</taxon>
        <taxon>Nyssaceae</taxon>
        <taxon>Nyssa</taxon>
    </lineage>
</organism>
<keyword evidence="10 13" id="KW-0472">Membrane</keyword>
<feature type="transmembrane region" description="Helical" evidence="13">
    <location>
        <begin position="12"/>
        <end position="31"/>
    </location>
</feature>
<name>A0A5J5AGF3_9ASTE</name>
<dbReference type="InterPro" id="IPR050665">
    <property type="entry name" value="Cytochrome_P450_Monooxygen"/>
</dbReference>
<dbReference type="GO" id="GO:0016705">
    <property type="term" value="F:oxidoreductase activity, acting on paired donors, with incorporation or reduction of molecular oxygen"/>
    <property type="evidence" value="ECO:0007669"/>
    <property type="project" value="InterPro"/>
</dbReference>
<dbReference type="PANTHER" id="PTHR24282:SF20">
    <property type="entry name" value="CYTOCHROME P450 CYP749A22-LIKE"/>
    <property type="match status" value="1"/>
</dbReference>
<sequence>MKKKMGVAGNLLILLASSLSLYLFLILIRFLHKVWWTPIRIQYLMGSQGIRGPSYKFLHGNTKEISNMRRESMSRPMDDLSHNIFPRILPHVQSWANIYGMNFLNWYGSQAQLVVTEAELIKEILNNRDEAYPKIDVEGYAKKLLGDGLASSKGEKWAKLRKLANHVFHAESLRSMIPTMITSAEMMLERWKQYEGKEIEVFEEFRVLTSEVISKTAFGSSYLEGKSMFEMLMKLTMIVSSNAHKIKFPGISHILKSEDDIESEKLEQGIRDCIVSIIKKREQLKNGEESLESDFLGKLLEANYETDKSKWISIEDMVDECKTFYFAGHETTTSLLGWTILLLAIHKDWQEKARKEVVDLFGQHNLNSDGIARLKIMNMIIEESLRLYPPVPAIKRKVEREVQLGKLILPPKMELYISPLALHHDPQIWGEDVHLFKPERFAGGVAKATNNIVAAFLPFGFGPRTCVGLNFAVIEAKIALSMILQRYSFTLSPTYVHSPIQVFMVRPQHGVQVILYAISA</sequence>
<dbReference type="Gene3D" id="1.10.630.10">
    <property type="entry name" value="Cytochrome P450"/>
    <property type="match status" value="1"/>
</dbReference>
<evidence type="ECO:0000256" key="9">
    <source>
        <dbReference type="ARBA" id="ARBA00023033"/>
    </source>
</evidence>
<evidence type="ECO:0000256" key="4">
    <source>
        <dbReference type="ARBA" id="ARBA00022692"/>
    </source>
</evidence>